<comment type="caution">
    <text evidence="3">The sequence shown here is derived from an EMBL/GenBank/DDBJ whole genome shotgun (WGS) entry which is preliminary data.</text>
</comment>
<organism evidence="3 4">
    <name type="scientific">Seiridium unicorne</name>
    <dbReference type="NCBI Taxonomy" id="138068"/>
    <lineage>
        <taxon>Eukaryota</taxon>
        <taxon>Fungi</taxon>
        <taxon>Dikarya</taxon>
        <taxon>Ascomycota</taxon>
        <taxon>Pezizomycotina</taxon>
        <taxon>Sordariomycetes</taxon>
        <taxon>Xylariomycetidae</taxon>
        <taxon>Amphisphaeriales</taxon>
        <taxon>Sporocadaceae</taxon>
        <taxon>Seiridium</taxon>
    </lineage>
</organism>
<dbReference type="PROSITE" id="PS00798">
    <property type="entry name" value="ALDOKETO_REDUCTASE_1"/>
    <property type="match status" value="1"/>
</dbReference>
<dbReference type="PANTHER" id="PTHR43827:SF13">
    <property type="entry name" value="ALDO_KETO REDUCTASE FAMILY PROTEIN"/>
    <property type="match status" value="1"/>
</dbReference>
<dbReference type="PROSITE" id="PS00062">
    <property type="entry name" value="ALDOKETO_REDUCTASE_2"/>
    <property type="match status" value="1"/>
</dbReference>
<sequence>MAAQKASWLTTAIPKLFRNFDYGEFVDINDRQRAEAMKNQAVAKEIRKQLTQVPLKDVSTHENNRIFIFHPHFSITLRDKSARSSKMAAEKWVSTSTVPLKDSEGKMPVIGFGVYQIDRPDTADACLRAIAAGYRHIDTAQLYQNEAEVGEALKKCNLPREDIFVTTKIRYPRLGKGKTYLRALQSVQKIDPREDGYVDLFLIHTPYGINAKDRKEMWLALEKLHEEGKAKAIGVSNFAPEHLEEMRGYASVWPPAVNQILLHPWTQQRKTVEYCNEHGIILEAFSPLARGRRWDDPVVTEIAEKHAKSPAQILIRYCLQKGWVPLPKSEKDERMKENLDVFGFDISEEEVVSLDALDGQKEPI</sequence>
<accession>A0ABR2UFL9</accession>
<reference evidence="3 4" key="1">
    <citation type="journal article" date="2024" name="J. Plant Pathol.">
        <title>Sequence and assembly of the genome of Seiridium unicorne, isolate CBS 538.82, causal agent of cypress canker disease.</title>
        <authorList>
            <person name="Scali E."/>
            <person name="Rocca G.D."/>
            <person name="Danti R."/>
            <person name="Garbelotto M."/>
            <person name="Barberini S."/>
            <person name="Baroncelli R."/>
            <person name="Emiliani G."/>
        </authorList>
    </citation>
    <scope>NUCLEOTIDE SEQUENCE [LARGE SCALE GENOMIC DNA]</scope>
    <source>
        <strain evidence="3 4">BM-138-508</strain>
    </source>
</reference>
<evidence type="ECO:0000259" key="2">
    <source>
        <dbReference type="Pfam" id="PF00248"/>
    </source>
</evidence>
<name>A0ABR2UFL9_9PEZI</name>
<gene>
    <name evidence="3" type="ORF">SUNI508_02609</name>
</gene>
<evidence type="ECO:0000313" key="4">
    <source>
        <dbReference type="Proteomes" id="UP001408356"/>
    </source>
</evidence>
<dbReference type="PANTHER" id="PTHR43827">
    <property type="entry name" value="2,5-DIKETO-D-GLUCONIC ACID REDUCTASE"/>
    <property type="match status" value="1"/>
</dbReference>
<dbReference type="Proteomes" id="UP001408356">
    <property type="component" value="Unassembled WGS sequence"/>
</dbReference>
<evidence type="ECO:0000256" key="1">
    <source>
        <dbReference type="ARBA" id="ARBA00023002"/>
    </source>
</evidence>
<keyword evidence="4" id="KW-1185">Reference proteome</keyword>
<dbReference type="EMBL" id="JARVKF010000440">
    <property type="protein sequence ID" value="KAK9413410.1"/>
    <property type="molecule type" value="Genomic_DNA"/>
</dbReference>
<dbReference type="InterPro" id="IPR023210">
    <property type="entry name" value="NADP_OxRdtase_dom"/>
</dbReference>
<feature type="domain" description="NADP-dependent oxidoreductase" evidence="2">
    <location>
        <begin position="116"/>
        <end position="357"/>
    </location>
</feature>
<proteinExistence type="predicted"/>
<dbReference type="SUPFAM" id="SSF51430">
    <property type="entry name" value="NAD(P)-linked oxidoreductase"/>
    <property type="match status" value="1"/>
</dbReference>
<dbReference type="Pfam" id="PF00248">
    <property type="entry name" value="Aldo_ket_red"/>
    <property type="match status" value="1"/>
</dbReference>
<protein>
    <submittedName>
        <fullName evidence="3">NADP-dependent oxidoreductase domain-containing protein</fullName>
    </submittedName>
</protein>
<dbReference type="PRINTS" id="PR00069">
    <property type="entry name" value="ALDKETRDTASE"/>
</dbReference>
<keyword evidence="1" id="KW-0560">Oxidoreductase</keyword>
<evidence type="ECO:0000313" key="3">
    <source>
        <dbReference type="EMBL" id="KAK9413410.1"/>
    </source>
</evidence>
<dbReference type="InterPro" id="IPR036812">
    <property type="entry name" value="NAD(P)_OxRdtase_dom_sf"/>
</dbReference>
<dbReference type="Gene3D" id="3.20.20.100">
    <property type="entry name" value="NADP-dependent oxidoreductase domain"/>
    <property type="match status" value="1"/>
</dbReference>
<dbReference type="InterPro" id="IPR018170">
    <property type="entry name" value="Aldo/ket_reductase_CS"/>
</dbReference>
<dbReference type="InterPro" id="IPR020471">
    <property type="entry name" value="AKR"/>
</dbReference>
<dbReference type="CDD" id="cd19071">
    <property type="entry name" value="AKR_AKR1-5-like"/>
    <property type="match status" value="1"/>
</dbReference>